<sequence length="68" mass="7679">MNSIQSLVLYFVSIGVFVNGQLGDAKLNERPYVVLQNQNLVVLVSVFTVLLVVMIFLAVCVYKPLHRR</sequence>
<keyword evidence="1" id="KW-1133">Transmembrane helix</keyword>
<keyword evidence="1" id="KW-0812">Transmembrane</keyword>
<dbReference type="EMBL" id="JAGEUA010000005">
    <property type="protein sequence ID" value="KAL0979698.1"/>
    <property type="molecule type" value="Genomic_DNA"/>
</dbReference>
<protein>
    <submittedName>
        <fullName evidence="2">Uncharacterized protein</fullName>
    </submittedName>
</protein>
<evidence type="ECO:0000256" key="1">
    <source>
        <dbReference type="SAM" id="Phobius"/>
    </source>
</evidence>
<organism evidence="2 3">
    <name type="scientific">Umbra pygmaea</name>
    <name type="common">Eastern mudminnow</name>
    <dbReference type="NCBI Taxonomy" id="75934"/>
    <lineage>
        <taxon>Eukaryota</taxon>
        <taxon>Metazoa</taxon>
        <taxon>Chordata</taxon>
        <taxon>Craniata</taxon>
        <taxon>Vertebrata</taxon>
        <taxon>Euteleostomi</taxon>
        <taxon>Actinopterygii</taxon>
        <taxon>Neopterygii</taxon>
        <taxon>Teleostei</taxon>
        <taxon>Protacanthopterygii</taxon>
        <taxon>Esociformes</taxon>
        <taxon>Umbridae</taxon>
        <taxon>Umbra</taxon>
    </lineage>
</organism>
<proteinExistence type="predicted"/>
<evidence type="ECO:0000313" key="2">
    <source>
        <dbReference type="EMBL" id="KAL0979698.1"/>
    </source>
</evidence>
<evidence type="ECO:0000313" key="3">
    <source>
        <dbReference type="Proteomes" id="UP001557470"/>
    </source>
</evidence>
<gene>
    <name evidence="2" type="ORF">UPYG_G00188390</name>
</gene>
<keyword evidence="3" id="KW-1185">Reference proteome</keyword>
<reference evidence="2 3" key="1">
    <citation type="submission" date="2024-06" db="EMBL/GenBank/DDBJ databases">
        <authorList>
            <person name="Pan Q."/>
            <person name="Wen M."/>
            <person name="Jouanno E."/>
            <person name="Zahm M."/>
            <person name="Klopp C."/>
            <person name="Cabau C."/>
            <person name="Louis A."/>
            <person name="Berthelot C."/>
            <person name="Parey E."/>
            <person name="Roest Crollius H."/>
            <person name="Montfort J."/>
            <person name="Robinson-Rechavi M."/>
            <person name="Bouchez O."/>
            <person name="Lampietro C."/>
            <person name="Lopez Roques C."/>
            <person name="Donnadieu C."/>
            <person name="Postlethwait J."/>
            <person name="Bobe J."/>
            <person name="Verreycken H."/>
            <person name="Guiguen Y."/>
        </authorList>
    </citation>
    <scope>NUCLEOTIDE SEQUENCE [LARGE SCALE GENOMIC DNA]</scope>
    <source>
        <strain evidence="2">Up_M1</strain>
        <tissue evidence="2">Testis</tissue>
    </source>
</reference>
<dbReference type="AlphaFoldDB" id="A0ABD0XHD9"/>
<feature type="transmembrane region" description="Helical" evidence="1">
    <location>
        <begin position="41"/>
        <end position="62"/>
    </location>
</feature>
<comment type="caution">
    <text evidence="2">The sequence shown here is derived from an EMBL/GenBank/DDBJ whole genome shotgun (WGS) entry which is preliminary data.</text>
</comment>
<dbReference type="Proteomes" id="UP001557470">
    <property type="component" value="Unassembled WGS sequence"/>
</dbReference>
<name>A0ABD0XHD9_UMBPY</name>
<accession>A0ABD0XHD9</accession>
<keyword evidence="1" id="KW-0472">Membrane</keyword>